<gene>
    <name evidence="5" type="ORF">ACFQJ9_04895</name>
</gene>
<feature type="domain" description="HTH bat-type" evidence="3">
    <location>
        <begin position="168"/>
        <end position="219"/>
    </location>
</feature>
<evidence type="ECO:0000259" key="4">
    <source>
        <dbReference type="Pfam" id="PF24278"/>
    </source>
</evidence>
<accession>A0ABD5Z0T4</accession>
<evidence type="ECO:0000313" key="5">
    <source>
        <dbReference type="EMBL" id="MFC7198762.1"/>
    </source>
</evidence>
<dbReference type="Proteomes" id="UP001596447">
    <property type="component" value="Unassembled WGS sequence"/>
</dbReference>
<dbReference type="SUPFAM" id="SSF46785">
    <property type="entry name" value="Winged helix' DNA-binding domain"/>
    <property type="match status" value="1"/>
</dbReference>
<evidence type="ECO:0000256" key="1">
    <source>
        <dbReference type="ARBA" id="ARBA00023015"/>
    </source>
</evidence>
<keyword evidence="2" id="KW-0804">Transcription</keyword>
<dbReference type="Gene3D" id="1.10.10.10">
    <property type="entry name" value="Winged helix-like DNA-binding domain superfamily/Winged helix DNA-binding domain"/>
    <property type="match status" value="1"/>
</dbReference>
<evidence type="ECO:0000313" key="6">
    <source>
        <dbReference type="Proteomes" id="UP001596447"/>
    </source>
</evidence>
<sequence>MKSLHLAFARDDDPAGRLLPVRDGRSGTLHALQYCRDGTFLEVCHFESDGDAGLEDVLAADDRVLDFETFDADGERGGGEVADTGRWCFTRVEPGERVVELLGLVERFSLLLDTPFRFDAERVTVRVVGTAADISDAADALPEAVRTDMRVVQLTDYVPGRDVLQSALTPRQREVLHAAVDVGYYADPRTATVADVADALDVAPSTVSEHLRKLEARVFARLT</sequence>
<comment type="caution">
    <text evidence="5">The sequence shown here is derived from an EMBL/GenBank/DDBJ whole genome shotgun (WGS) entry which is preliminary data.</text>
</comment>
<feature type="domain" description="HVO-0513-like N-terminal" evidence="4">
    <location>
        <begin position="27"/>
        <end position="149"/>
    </location>
</feature>
<dbReference type="PANTHER" id="PTHR34236:SF1">
    <property type="entry name" value="DIMETHYL SULFOXIDE REDUCTASE TRANSCRIPTIONAL ACTIVATOR"/>
    <property type="match status" value="1"/>
</dbReference>
<dbReference type="Pfam" id="PF24278">
    <property type="entry name" value="HVO_0513_N"/>
    <property type="match status" value="1"/>
</dbReference>
<dbReference type="InterPro" id="IPR056493">
    <property type="entry name" value="HVO_0513_N"/>
</dbReference>
<reference evidence="5 6" key="1">
    <citation type="journal article" date="2019" name="Int. J. Syst. Evol. Microbiol.">
        <title>The Global Catalogue of Microorganisms (GCM) 10K type strain sequencing project: providing services to taxonomists for standard genome sequencing and annotation.</title>
        <authorList>
            <consortium name="The Broad Institute Genomics Platform"/>
            <consortium name="The Broad Institute Genome Sequencing Center for Infectious Disease"/>
            <person name="Wu L."/>
            <person name="Ma J."/>
        </authorList>
    </citation>
    <scope>NUCLEOTIDE SEQUENCE [LARGE SCALE GENOMIC DNA]</scope>
    <source>
        <strain evidence="5 6">XZGYJ-43</strain>
    </source>
</reference>
<name>A0ABD5Z0T4_9EURY</name>
<dbReference type="EMBL" id="JBHTAR010000011">
    <property type="protein sequence ID" value="MFC7198762.1"/>
    <property type="molecule type" value="Genomic_DNA"/>
</dbReference>
<dbReference type="InterPro" id="IPR036388">
    <property type="entry name" value="WH-like_DNA-bd_sf"/>
</dbReference>
<dbReference type="AlphaFoldDB" id="A0ABD5Z0T4"/>
<dbReference type="PANTHER" id="PTHR34236">
    <property type="entry name" value="DIMETHYL SULFOXIDE REDUCTASE TRANSCRIPTIONAL ACTIVATOR"/>
    <property type="match status" value="1"/>
</dbReference>
<dbReference type="Pfam" id="PF04967">
    <property type="entry name" value="HTH_10"/>
    <property type="match status" value="1"/>
</dbReference>
<dbReference type="InterPro" id="IPR007050">
    <property type="entry name" value="HTH_bacterioopsin"/>
</dbReference>
<dbReference type="InterPro" id="IPR036390">
    <property type="entry name" value="WH_DNA-bd_sf"/>
</dbReference>
<keyword evidence="1" id="KW-0805">Transcription regulation</keyword>
<evidence type="ECO:0000256" key="2">
    <source>
        <dbReference type="ARBA" id="ARBA00023163"/>
    </source>
</evidence>
<dbReference type="RefSeq" id="WP_279528720.1">
    <property type="nucleotide sequence ID" value="NZ_CP122312.1"/>
</dbReference>
<protein>
    <submittedName>
        <fullName evidence="5">Helix-turn-helix domain-containing protein</fullName>
    </submittedName>
</protein>
<evidence type="ECO:0000259" key="3">
    <source>
        <dbReference type="Pfam" id="PF04967"/>
    </source>
</evidence>
<keyword evidence="6" id="KW-1185">Reference proteome</keyword>
<proteinExistence type="predicted"/>
<organism evidence="5 6">
    <name type="scientific">Halospeciosus flavus</name>
    <dbReference type="NCBI Taxonomy" id="3032283"/>
    <lineage>
        <taxon>Archaea</taxon>
        <taxon>Methanobacteriati</taxon>
        <taxon>Methanobacteriota</taxon>
        <taxon>Stenosarchaea group</taxon>
        <taxon>Halobacteria</taxon>
        <taxon>Halobacteriales</taxon>
        <taxon>Halobacteriaceae</taxon>
        <taxon>Halospeciosus</taxon>
    </lineage>
</organism>